<feature type="domain" description="DUF2786" evidence="1">
    <location>
        <begin position="7"/>
        <end position="44"/>
    </location>
</feature>
<evidence type="ECO:0000313" key="3">
    <source>
        <dbReference type="EMBL" id="VVD97368.1"/>
    </source>
</evidence>
<organism evidence="3 4">
    <name type="scientific">Pandoraea communis</name>
    <dbReference type="NCBI Taxonomy" id="2508297"/>
    <lineage>
        <taxon>Bacteria</taxon>
        <taxon>Pseudomonadati</taxon>
        <taxon>Pseudomonadota</taxon>
        <taxon>Betaproteobacteria</taxon>
        <taxon>Burkholderiales</taxon>
        <taxon>Burkholderiaceae</taxon>
        <taxon>Pandoraea</taxon>
    </lineage>
</organism>
<name>A0A5E4UE97_9BURK</name>
<dbReference type="Pfam" id="PF10979">
    <property type="entry name" value="DUF2786"/>
    <property type="match status" value="1"/>
</dbReference>
<dbReference type="Pfam" id="PF23771">
    <property type="entry name" value="DUF7168"/>
    <property type="match status" value="1"/>
</dbReference>
<sequence length="235" mass="25609">MTSDHSKILDKIKKCLALSASCNEHEAEAALRQARKLMEVHGLTETHLHAAAAEERRAKSGAKTHPSRWETLLAQHVGDAFTCAVIFSSSGWGASGQWCFIGCGVAPEVAGYAFSVLCRQAKRARAQHIQQRLGRCKSATKTRRADLFSEGWVRAVAGTIAAFSCSDRESEAIEAYMTVHYPSVKELKTRDRNGGRTLRDHEYGDYAAGRASGRDAKLHRGIGATAQPLALESAR</sequence>
<gene>
    <name evidence="3" type="ORF">PCO31110_01957</name>
</gene>
<accession>A0A5E4UE97</accession>
<dbReference type="Proteomes" id="UP000337189">
    <property type="component" value="Unassembled WGS sequence"/>
</dbReference>
<reference evidence="3 4" key="1">
    <citation type="submission" date="2019-08" db="EMBL/GenBank/DDBJ databases">
        <authorList>
            <person name="Peeters C."/>
        </authorList>
    </citation>
    <scope>NUCLEOTIDE SEQUENCE [LARGE SCALE GENOMIC DNA]</scope>
    <source>
        <strain evidence="3 4">LMG 31110</strain>
    </source>
</reference>
<feature type="domain" description="DUF7168" evidence="2">
    <location>
        <begin position="57"/>
        <end position="192"/>
    </location>
</feature>
<dbReference type="InterPro" id="IPR024498">
    <property type="entry name" value="DUF2786"/>
</dbReference>
<evidence type="ECO:0000259" key="2">
    <source>
        <dbReference type="Pfam" id="PF23771"/>
    </source>
</evidence>
<dbReference type="AlphaFoldDB" id="A0A5E4UE97"/>
<dbReference type="InterPro" id="IPR055592">
    <property type="entry name" value="DUF7168"/>
</dbReference>
<evidence type="ECO:0000259" key="1">
    <source>
        <dbReference type="Pfam" id="PF10979"/>
    </source>
</evidence>
<proteinExistence type="predicted"/>
<dbReference type="InterPro" id="IPR016868">
    <property type="entry name" value="Phage_B3_Orf5"/>
</dbReference>
<protein>
    <submittedName>
        <fullName evidence="3">Uncharacterized protein</fullName>
    </submittedName>
</protein>
<evidence type="ECO:0000313" key="4">
    <source>
        <dbReference type="Proteomes" id="UP000337189"/>
    </source>
</evidence>
<dbReference type="PIRSF" id="PIRSF028111">
    <property type="entry name" value="UCP028111"/>
    <property type="match status" value="1"/>
</dbReference>
<dbReference type="EMBL" id="CABPSJ010000002">
    <property type="protein sequence ID" value="VVD97368.1"/>
    <property type="molecule type" value="Genomic_DNA"/>
</dbReference>